<evidence type="ECO:0000256" key="16">
    <source>
        <dbReference type="PROSITE-ProRule" id="PRU00206"/>
    </source>
</evidence>
<feature type="domain" description="Death" evidence="19">
    <location>
        <begin position="233"/>
        <end position="296"/>
    </location>
</feature>
<reference evidence="21" key="2">
    <citation type="submission" date="2025-08" db="UniProtKB">
        <authorList>
            <consortium name="Ensembl"/>
        </authorList>
    </citation>
    <scope>IDENTIFICATION</scope>
</reference>
<feature type="disulfide bond" evidence="16">
    <location>
        <begin position="114"/>
        <end position="129"/>
    </location>
</feature>
<keyword evidence="17" id="KW-0812">Transmembrane</keyword>
<dbReference type="GO" id="GO:0006955">
    <property type="term" value="P:immune response"/>
    <property type="evidence" value="ECO:0007669"/>
    <property type="project" value="InterPro"/>
</dbReference>
<evidence type="ECO:0000313" key="21">
    <source>
        <dbReference type="Ensembl" id="ENSEEEP00000060730.1"/>
    </source>
</evidence>
<evidence type="ECO:0000256" key="17">
    <source>
        <dbReference type="SAM" id="Phobius"/>
    </source>
</evidence>
<evidence type="ECO:0000256" key="11">
    <source>
        <dbReference type="ARBA" id="ARBA00023180"/>
    </source>
</evidence>
<dbReference type="SMART" id="SM00208">
    <property type="entry name" value="TNFR"/>
    <property type="match status" value="3"/>
</dbReference>
<dbReference type="AlphaFoldDB" id="A0AAY5EVD1"/>
<keyword evidence="11" id="KW-0325">Glycoprotein</keyword>
<keyword evidence="5" id="KW-0053">Apoptosis</keyword>
<dbReference type="PROSITE" id="PS50017">
    <property type="entry name" value="DEATH_DOMAIN"/>
    <property type="match status" value="1"/>
</dbReference>
<dbReference type="PROSITE" id="PS00652">
    <property type="entry name" value="TNFR_NGFR_1"/>
    <property type="match status" value="1"/>
</dbReference>
<dbReference type="GO" id="GO:0032872">
    <property type="term" value="P:regulation of stress-activated MAPK cascade"/>
    <property type="evidence" value="ECO:0007669"/>
    <property type="project" value="TreeGrafter"/>
</dbReference>
<evidence type="ECO:0000256" key="9">
    <source>
        <dbReference type="ARBA" id="ARBA00023139"/>
    </source>
</evidence>
<evidence type="ECO:0000313" key="22">
    <source>
        <dbReference type="Proteomes" id="UP000314983"/>
    </source>
</evidence>
<feature type="domain" description="TNFR-Cys" evidence="20">
    <location>
        <begin position="113"/>
        <end position="152"/>
    </location>
</feature>
<evidence type="ECO:0000256" key="13">
    <source>
        <dbReference type="ARBA" id="ARBA00030181"/>
    </source>
</evidence>
<feature type="repeat" description="TNFR-Cys" evidence="16">
    <location>
        <begin position="113"/>
        <end position="152"/>
    </location>
</feature>
<dbReference type="Gene3D" id="1.10.533.10">
    <property type="entry name" value="Death Domain, Fas"/>
    <property type="match status" value="1"/>
</dbReference>
<dbReference type="GO" id="GO:0043066">
    <property type="term" value="P:negative regulation of apoptotic process"/>
    <property type="evidence" value="ECO:0007669"/>
    <property type="project" value="TreeGrafter"/>
</dbReference>
<organism evidence="21 22">
    <name type="scientific">Electrophorus electricus</name>
    <name type="common">Electric eel</name>
    <name type="synonym">Gymnotus electricus</name>
    <dbReference type="NCBI Taxonomy" id="8005"/>
    <lineage>
        <taxon>Eukaryota</taxon>
        <taxon>Metazoa</taxon>
        <taxon>Chordata</taxon>
        <taxon>Craniata</taxon>
        <taxon>Vertebrata</taxon>
        <taxon>Euteleostomi</taxon>
        <taxon>Actinopterygii</taxon>
        <taxon>Neopterygii</taxon>
        <taxon>Teleostei</taxon>
        <taxon>Ostariophysi</taxon>
        <taxon>Gymnotiformes</taxon>
        <taxon>Gymnotoidei</taxon>
        <taxon>Gymnotidae</taxon>
        <taxon>Electrophorus</taxon>
    </lineage>
</organism>
<feature type="signal peptide" evidence="18">
    <location>
        <begin position="1"/>
        <end position="19"/>
    </location>
</feature>
<dbReference type="GO" id="GO:0045121">
    <property type="term" value="C:membrane raft"/>
    <property type="evidence" value="ECO:0007669"/>
    <property type="project" value="UniProtKB-SubCell"/>
</dbReference>
<evidence type="ECO:0000256" key="7">
    <source>
        <dbReference type="ARBA" id="ARBA00022737"/>
    </source>
</evidence>
<evidence type="ECO:0000256" key="18">
    <source>
        <dbReference type="SAM" id="SignalP"/>
    </source>
</evidence>
<dbReference type="Pfam" id="PF00020">
    <property type="entry name" value="TNFR_c6"/>
    <property type="match status" value="2"/>
</dbReference>
<dbReference type="InterPro" id="IPR008063">
    <property type="entry name" value="Fas_rcpt"/>
</dbReference>
<feature type="chain" id="PRO_5044196282" description="Tumor necrosis factor receptor superfamily member 6" evidence="18">
    <location>
        <begin position="20"/>
        <end position="307"/>
    </location>
</feature>
<keyword evidence="10 16" id="KW-1015">Disulfide bond</keyword>
<gene>
    <name evidence="21" type="primary">CD40</name>
</gene>
<keyword evidence="12" id="KW-0449">Lipoprotein</keyword>
<dbReference type="Proteomes" id="UP000314983">
    <property type="component" value="Chromosome 13"/>
</dbReference>
<protein>
    <recommendedName>
        <fullName evidence="3">Tumor necrosis factor receptor superfamily member 6</fullName>
    </recommendedName>
    <alternativeName>
        <fullName evidence="14">Apo-1 antigen</fullName>
    </alternativeName>
    <alternativeName>
        <fullName evidence="15">Apoptosis-mediating surface antigen FAS</fullName>
    </alternativeName>
    <alternativeName>
        <fullName evidence="13">FASLG receptor</fullName>
    </alternativeName>
</protein>
<evidence type="ECO:0000256" key="12">
    <source>
        <dbReference type="ARBA" id="ARBA00023288"/>
    </source>
</evidence>
<dbReference type="PANTHER" id="PTHR46874:SF1">
    <property type="entry name" value="TUMOR NECROSIS FACTOR RECEPTOR SUPERFAMILY MEMBER 6"/>
    <property type="match status" value="1"/>
</dbReference>
<dbReference type="GO" id="GO:0006924">
    <property type="term" value="P:activation-induced cell death of T cells"/>
    <property type="evidence" value="ECO:0007669"/>
    <property type="project" value="TreeGrafter"/>
</dbReference>
<evidence type="ECO:0000256" key="8">
    <source>
        <dbReference type="ARBA" id="ARBA00022860"/>
    </source>
</evidence>
<dbReference type="InterPro" id="IPR001368">
    <property type="entry name" value="TNFR/NGFR_Cys_rich_reg"/>
</dbReference>
<dbReference type="GO" id="GO:0097527">
    <property type="term" value="P:necroptotic signaling pathway"/>
    <property type="evidence" value="ECO:0007669"/>
    <property type="project" value="TreeGrafter"/>
</dbReference>
<keyword evidence="9" id="KW-0564">Palmitate</keyword>
<evidence type="ECO:0000256" key="5">
    <source>
        <dbReference type="ARBA" id="ARBA00022703"/>
    </source>
</evidence>
<comment type="caution">
    <text evidence="16">Lacks conserved residue(s) required for the propagation of feature annotation.</text>
</comment>
<keyword evidence="17" id="KW-1133">Transmembrane helix</keyword>
<keyword evidence="6 18" id="KW-0732">Signal</keyword>
<evidence type="ECO:0000256" key="4">
    <source>
        <dbReference type="ARBA" id="ARBA00022475"/>
    </source>
</evidence>
<dbReference type="PRINTS" id="PR01680">
    <property type="entry name" value="TNFACTORR6"/>
</dbReference>
<evidence type="ECO:0000256" key="3">
    <source>
        <dbReference type="ARBA" id="ARBA00015761"/>
    </source>
</evidence>
<evidence type="ECO:0000256" key="14">
    <source>
        <dbReference type="ARBA" id="ARBA00032338"/>
    </source>
</evidence>
<dbReference type="PANTHER" id="PTHR46874">
    <property type="entry name" value="TUMOR NECROSIS FACTOR RECEPTOR SUPERFAMILY MEMBER 6"/>
    <property type="match status" value="1"/>
</dbReference>
<evidence type="ECO:0000256" key="15">
    <source>
        <dbReference type="ARBA" id="ARBA00032502"/>
    </source>
</evidence>
<dbReference type="GeneTree" id="ENSGT00950000183126"/>
<keyword evidence="17" id="KW-0472">Membrane</keyword>
<dbReference type="SMART" id="SM00005">
    <property type="entry name" value="DEATH"/>
    <property type="match status" value="1"/>
</dbReference>
<dbReference type="Ensembl" id="ENSEEET00000054389.1">
    <property type="protein sequence ID" value="ENSEEEP00000060730.1"/>
    <property type="gene ID" value="ENSEEEG00000027247.1"/>
</dbReference>
<evidence type="ECO:0000256" key="6">
    <source>
        <dbReference type="ARBA" id="ARBA00022729"/>
    </source>
</evidence>
<evidence type="ECO:0000256" key="10">
    <source>
        <dbReference type="ARBA" id="ARBA00023157"/>
    </source>
</evidence>
<dbReference type="InterPro" id="IPR000488">
    <property type="entry name" value="Death_dom"/>
</dbReference>
<sequence length="307" mass="34223">MMNSKRLGLLCFLVSVSLAWTVKGGGMRRRKRQQCAHGVYSHEAFQCCRCQTGHLVLDHCSKGQATQCAQCPDGTFMAHPNGEKSCEHCTHCQHARHLEVKQNCTDKTNTVCRCLSGYYCDKGEDCFTCYSCEKCEGLGVKVACTATSNTVCHEKNSPGGLIACAVIIILVLVATVYVLWRMGCLKKCAMKKRNEDVAELEQLSVLSDDVVLRPYLSKIASVLKLQDVKAVARLTLDEAEIDRQEINHPNNAEEQTYKLLEAWYQKQGERGACKALVKALHNQGRKSDANRVQRIIQEGEEGKMLMS</sequence>
<feature type="domain" description="TNFR-Cys" evidence="20">
    <location>
        <begin position="70"/>
        <end position="112"/>
    </location>
</feature>
<keyword evidence="8" id="KW-0112">Calmodulin-binding</keyword>
<name>A0AAY5EVD1_ELEEL</name>
<evidence type="ECO:0000256" key="1">
    <source>
        <dbReference type="ARBA" id="ARBA00004251"/>
    </source>
</evidence>
<dbReference type="GO" id="GO:0009897">
    <property type="term" value="C:external side of plasma membrane"/>
    <property type="evidence" value="ECO:0007669"/>
    <property type="project" value="TreeGrafter"/>
</dbReference>
<dbReference type="Pfam" id="PF00531">
    <property type="entry name" value="Death"/>
    <property type="match status" value="1"/>
</dbReference>
<keyword evidence="4" id="KW-1003">Cell membrane</keyword>
<proteinExistence type="predicted"/>
<evidence type="ECO:0000259" key="19">
    <source>
        <dbReference type="PROSITE" id="PS50017"/>
    </source>
</evidence>
<comment type="subcellular location">
    <subcellularLocation>
        <location evidence="1">Cell membrane</location>
        <topology evidence="1">Single-pass type I membrane protein</topology>
    </subcellularLocation>
    <subcellularLocation>
        <location evidence="2">Membrane raft</location>
    </subcellularLocation>
</comment>
<dbReference type="Gene3D" id="2.10.50.10">
    <property type="entry name" value="Tumor Necrosis Factor Receptor, subunit A, domain 2"/>
    <property type="match status" value="2"/>
</dbReference>
<dbReference type="GO" id="GO:0031265">
    <property type="term" value="C:CD95 death-inducing signaling complex"/>
    <property type="evidence" value="ECO:0007669"/>
    <property type="project" value="TreeGrafter"/>
</dbReference>
<dbReference type="GO" id="GO:0005516">
    <property type="term" value="F:calmodulin binding"/>
    <property type="evidence" value="ECO:0007669"/>
    <property type="project" value="UniProtKB-KW"/>
</dbReference>
<reference evidence="21" key="3">
    <citation type="submission" date="2025-09" db="UniProtKB">
        <authorList>
            <consortium name="Ensembl"/>
        </authorList>
    </citation>
    <scope>IDENTIFICATION</scope>
</reference>
<evidence type="ECO:0000256" key="2">
    <source>
        <dbReference type="ARBA" id="ARBA00004285"/>
    </source>
</evidence>
<keyword evidence="7" id="KW-0677">Repeat</keyword>
<dbReference type="GO" id="GO:0005031">
    <property type="term" value="F:tumor necrosis factor receptor activity"/>
    <property type="evidence" value="ECO:0007669"/>
    <property type="project" value="TreeGrafter"/>
</dbReference>
<keyword evidence="22" id="KW-1185">Reference proteome</keyword>
<dbReference type="SUPFAM" id="SSF57586">
    <property type="entry name" value="TNF receptor-like"/>
    <property type="match status" value="2"/>
</dbReference>
<dbReference type="GO" id="GO:0097192">
    <property type="term" value="P:extrinsic apoptotic signaling pathway in absence of ligand"/>
    <property type="evidence" value="ECO:0007669"/>
    <property type="project" value="TreeGrafter"/>
</dbReference>
<dbReference type="SUPFAM" id="SSF47986">
    <property type="entry name" value="DEATH domain"/>
    <property type="match status" value="1"/>
</dbReference>
<reference evidence="21 22" key="1">
    <citation type="submission" date="2020-05" db="EMBL/GenBank/DDBJ databases">
        <title>Electrophorus electricus (electric eel) genome, fEleEle1, primary haplotype.</title>
        <authorList>
            <person name="Myers G."/>
            <person name="Meyer A."/>
            <person name="Fedrigo O."/>
            <person name="Formenti G."/>
            <person name="Rhie A."/>
            <person name="Tracey A."/>
            <person name="Sims Y."/>
            <person name="Jarvis E.D."/>
        </authorList>
    </citation>
    <scope>NUCLEOTIDE SEQUENCE [LARGE SCALE GENOMIC DNA]</scope>
</reference>
<feature type="repeat" description="TNFR-Cys" evidence="16">
    <location>
        <begin position="70"/>
        <end position="112"/>
    </location>
</feature>
<accession>A0AAY5EVD1</accession>
<dbReference type="GO" id="GO:0097049">
    <property type="term" value="P:motor neuron apoptotic process"/>
    <property type="evidence" value="ECO:0007669"/>
    <property type="project" value="TreeGrafter"/>
</dbReference>
<dbReference type="InterPro" id="IPR011029">
    <property type="entry name" value="DEATH-like_dom_sf"/>
</dbReference>
<feature type="transmembrane region" description="Helical" evidence="17">
    <location>
        <begin position="159"/>
        <end position="180"/>
    </location>
</feature>
<feature type="disulfide bond" evidence="16">
    <location>
        <begin position="71"/>
        <end position="86"/>
    </location>
</feature>
<evidence type="ECO:0000259" key="20">
    <source>
        <dbReference type="PROSITE" id="PS50050"/>
    </source>
</evidence>
<dbReference type="PROSITE" id="PS50050">
    <property type="entry name" value="TNFR_NGFR_2"/>
    <property type="match status" value="2"/>
</dbReference>